<accession>A0A073CPJ3</accession>
<dbReference type="GO" id="GO:0046872">
    <property type="term" value="F:metal ion binding"/>
    <property type="evidence" value="ECO:0007669"/>
    <property type="project" value="UniProtKB-KW"/>
</dbReference>
<proteinExistence type="predicted"/>
<dbReference type="InterPro" id="IPR023867">
    <property type="entry name" value="Sulphatase_maturase_rSAM"/>
</dbReference>
<protein>
    <recommendedName>
        <fullName evidence="5">Radical SAM core domain-containing protein</fullName>
    </recommendedName>
</protein>
<keyword evidence="2" id="KW-0479">Metal-binding</keyword>
<dbReference type="GeneID" id="77286996"/>
<evidence type="ECO:0000259" key="5">
    <source>
        <dbReference type="PROSITE" id="PS51918"/>
    </source>
</evidence>
<evidence type="ECO:0000256" key="4">
    <source>
        <dbReference type="ARBA" id="ARBA00023014"/>
    </source>
</evidence>
<dbReference type="STRING" id="388467.A19Y_0743"/>
<dbReference type="eggNOG" id="COG0641">
    <property type="taxonomic scope" value="Bacteria"/>
</dbReference>
<dbReference type="Pfam" id="PF04055">
    <property type="entry name" value="Radical_SAM"/>
    <property type="match status" value="1"/>
</dbReference>
<dbReference type="GO" id="GO:0016491">
    <property type="term" value="F:oxidoreductase activity"/>
    <property type="evidence" value="ECO:0007669"/>
    <property type="project" value="InterPro"/>
</dbReference>
<keyword evidence="3" id="KW-0408">Iron</keyword>
<dbReference type="HOGENOM" id="CLU_009273_10_0_3"/>
<dbReference type="AlphaFoldDB" id="A0A073CPJ3"/>
<dbReference type="GO" id="GO:0051536">
    <property type="term" value="F:iron-sulfur cluster binding"/>
    <property type="evidence" value="ECO:0007669"/>
    <property type="project" value="UniProtKB-KW"/>
</dbReference>
<reference evidence="6 7" key="1">
    <citation type="journal article" date="2014" name="Appl. Environ. Microbiol.">
        <title>Elucidation of insertion elements encoded on plasmids and in vitro construction of shuttle vectors from the toxic cyanobacterium Planktothrix.</title>
        <authorList>
            <person name="Christiansen G."/>
            <person name="Goesmann A."/>
            <person name="Kurmayer R."/>
        </authorList>
    </citation>
    <scope>NUCLEOTIDE SEQUENCE [LARGE SCALE GENOMIC DNA]</scope>
    <source>
        <strain evidence="6 7">NIVA-CYA 126/8</strain>
    </source>
</reference>
<evidence type="ECO:0000256" key="2">
    <source>
        <dbReference type="ARBA" id="ARBA00022723"/>
    </source>
</evidence>
<evidence type="ECO:0000256" key="3">
    <source>
        <dbReference type="ARBA" id="ARBA00023004"/>
    </source>
</evidence>
<evidence type="ECO:0000313" key="7">
    <source>
        <dbReference type="Proteomes" id="UP000027395"/>
    </source>
</evidence>
<dbReference type="CDD" id="cd01335">
    <property type="entry name" value="Radical_SAM"/>
    <property type="match status" value="1"/>
</dbReference>
<evidence type="ECO:0000313" key="6">
    <source>
        <dbReference type="EMBL" id="KEI65910.1"/>
    </source>
</evidence>
<keyword evidence="1" id="KW-0949">S-adenosyl-L-methionine</keyword>
<evidence type="ECO:0000256" key="1">
    <source>
        <dbReference type="ARBA" id="ARBA00022691"/>
    </source>
</evidence>
<dbReference type="InterPro" id="IPR007197">
    <property type="entry name" value="rSAM"/>
</dbReference>
<keyword evidence="7" id="KW-1185">Reference proteome</keyword>
<dbReference type="PATRIC" id="fig|388467.6.peg.683"/>
<dbReference type="InterPro" id="IPR026357">
    <property type="entry name" value="rSAM_SPASM_GrrM_OscB"/>
</dbReference>
<dbReference type="InterPro" id="IPR058240">
    <property type="entry name" value="rSAM_sf"/>
</dbReference>
<dbReference type="EMBL" id="CM002803">
    <property type="protein sequence ID" value="KEI65910.1"/>
    <property type="molecule type" value="Genomic_DNA"/>
</dbReference>
<dbReference type="SFLD" id="SFLDG01067">
    <property type="entry name" value="SPASM/twitch_domain_containing"/>
    <property type="match status" value="1"/>
</dbReference>
<dbReference type="PROSITE" id="PS51918">
    <property type="entry name" value="RADICAL_SAM"/>
    <property type="match status" value="1"/>
</dbReference>
<gene>
    <name evidence="6" type="ORF">A19Y_0743</name>
</gene>
<dbReference type="NCBIfam" id="TIGR04261">
    <property type="entry name" value="rSAM_GlyRichRpt"/>
    <property type="match status" value="1"/>
</dbReference>
<dbReference type="PANTHER" id="PTHR43273">
    <property type="entry name" value="ANAEROBIC SULFATASE-MATURATING ENZYME HOMOLOG ASLB-RELATED"/>
    <property type="match status" value="1"/>
</dbReference>
<sequence>MINPTLLNPKKIDLSKFGPINLVVIQGTSFCNLNCDYCYLPNRDLKNTLSLDLIEPIFKNIFTSPFLGDEFTVCWHAGEPLAVPISFYESAFQLIQEADQKYNQKQVKFWHSVQTNGTYINQKWCDFIQEHNICVGVSLDGPQFIHDAHRQTRKGTGSHAQTMRGISFLQKNDIPFYVISVVTQDSLNYADEIFNFFRDNGIYDVGFNLEEIEGVNQSSTLEAVGTSEKYRAFMQRFWELTSEVQGEFNLREFEAICGLIYSNSRLTQTDMNNPFVLINIDYQGNFSTFDPELLSVNIEPYGNFILGNVLKDSFESVCDTEKFQKIYADMQEGIKLCSETCEYFGVCGGGAGSNKYWENGTFACSETMACRYRIKVVTDIILDKLENSLGLVENCYSKRQ</sequence>
<feature type="domain" description="Radical SAM core" evidence="5">
    <location>
        <begin position="15"/>
        <end position="247"/>
    </location>
</feature>
<dbReference type="SFLD" id="SFLDG01072">
    <property type="entry name" value="dehydrogenase_like"/>
    <property type="match status" value="1"/>
</dbReference>
<dbReference type="SFLD" id="SFLDG01386">
    <property type="entry name" value="main_SPASM_domain-containing"/>
    <property type="match status" value="1"/>
</dbReference>
<organism evidence="6 7">
    <name type="scientific">Planktothrix agardhii (strain NIVA-CYA 126/8)</name>
    <dbReference type="NCBI Taxonomy" id="388467"/>
    <lineage>
        <taxon>Bacteria</taxon>
        <taxon>Bacillati</taxon>
        <taxon>Cyanobacteriota</taxon>
        <taxon>Cyanophyceae</taxon>
        <taxon>Oscillatoriophycideae</taxon>
        <taxon>Oscillatoriales</taxon>
        <taxon>Microcoleaceae</taxon>
        <taxon>Planktothrix</taxon>
    </lineage>
</organism>
<dbReference type="InterPro" id="IPR013785">
    <property type="entry name" value="Aldolase_TIM"/>
</dbReference>
<keyword evidence="4" id="KW-0411">Iron-sulfur</keyword>
<dbReference type="RefSeq" id="WP_042152124.1">
    <property type="nucleotide sequence ID" value="NZ_CM002803.1"/>
</dbReference>
<name>A0A073CPJ3_PLAA1</name>
<dbReference type="Proteomes" id="UP000027395">
    <property type="component" value="Chromosome"/>
</dbReference>
<dbReference type="PANTHER" id="PTHR43273:SF8">
    <property type="entry name" value="RADICAL SAM DOMAIN PROTEIN"/>
    <property type="match status" value="1"/>
</dbReference>
<dbReference type="Gene3D" id="3.20.20.70">
    <property type="entry name" value="Aldolase class I"/>
    <property type="match status" value="1"/>
</dbReference>
<dbReference type="SFLD" id="SFLDS00029">
    <property type="entry name" value="Radical_SAM"/>
    <property type="match status" value="1"/>
</dbReference>
<dbReference type="SUPFAM" id="SSF102114">
    <property type="entry name" value="Radical SAM enzymes"/>
    <property type="match status" value="1"/>
</dbReference>